<reference evidence="4" key="1">
    <citation type="journal article" date="2020" name="Stud. Mycol.">
        <title>101 Dothideomycetes genomes: a test case for predicting lifestyles and emergence of pathogens.</title>
        <authorList>
            <person name="Haridas S."/>
            <person name="Albert R."/>
            <person name="Binder M."/>
            <person name="Bloem J."/>
            <person name="Labutti K."/>
            <person name="Salamov A."/>
            <person name="Andreopoulos B."/>
            <person name="Baker S."/>
            <person name="Barry K."/>
            <person name="Bills G."/>
            <person name="Bluhm B."/>
            <person name="Cannon C."/>
            <person name="Castanera R."/>
            <person name="Culley D."/>
            <person name="Daum C."/>
            <person name="Ezra D."/>
            <person name="Gonzalez J."/>
            <person name="Henrissat B."/>
            <person name="Kuo A."/>
            <person name="Liang C."/>
            <person name="Lipzen A."/>
            <person name="Lutzoni F."/>
            <person name="Magnuson J."/>
            <person name="Mondo S."/>
            <person name="Nolan M."/>
            <person name="Ohm R."/>
            <person name="Pangilinan J."/>
            <person name="Park H.-J."/>
            <person name="Ramirez L."/>
            <person name="Alfaro M."/>
            <person name="Sun H."/>
            <person name="Tritt A."/>
            <person name="Yoshinaga Y."/>
            <person name="Zwiers L.-H."/>
            <person name="Turgeon B."/>
            <person name="Goodwin S."/>
            <person name="Spatafora J."/>
            <person name="Crous P."/>
            <person name="Grigoriev I."/>
        </authorList>
    </citation>
    <scope>NUCLEOTIDE SEQUENCE</scope>
    <source>
        <strain evidence="4">CBS 133067</strain>
    </source>
</reference>
<organism evidence="4 5">
    <name type="scientific">Rhizodiscina lignyota</name>
    <dbReference type="NCBI Taxonomy" id="1504668"/>
    <lineage>
        <taxon>Eukaryota</taxon>
        <taxon>Fungi</taxon>
        <taxon>Dikarya</taxon>
        <taxon>Ascomycota</taxon>
        <taxon>Pezizomycotina</taxon>
        <taxon>Dothideomycetes</taxon>
        <taxon>Pleosporomycetidae</taxon>
        <taxon>Aulographales</taxon>
        <taxon>Rhizodiscinaceae</taxon>
        <taxon>Rhizodiscina</taxon>
    </lineage>
</organism>
<dbReference type="InterPro" id="IPR000073">
    <property type="entry name" value="AB_hydrolase_1"/>
</dbReference>
<keyword evidence="5" id="KW-1185">Reference proteome</keyword>
<sequence length="327" mass="37415">MTLVKVPVSEGNIPFKYSTLPKLCYTWYRLYGTIKADGPRPLVVLHGGPGVPHNYMESLKSMAYPPYNRPVIMYDQLGCGKSTHIPEMNGDKGREFWTVKLFLAELENVVKYFGIQDSYDVLGNSWGGMLGAEHAITQPKGLNKLVVADSPADMVDWVRVANGLRKGLPKKIQETLERCEREGKTETKEYEEAVQVFYDKHVCRIVPNPEDVQESFRLLAEDNTVYLTMNGPSEFFVIGTLKYWNIKSQLHMIKVPVLLINGKFDEAQDECVMPYFQGIEHVKWVHFAESAHMPHWEERDRYMQVVGAFLDDSPKSLSSQFTKKLKL</sequence>
<evidence type="ECO:0000313" key="4">
    <source>
        <dbReference type="EMBL" id="KAF2105095.1"/>
    </source>
</evidence>
<dbReference type="PANTHER" id="PTHR43433">
    <property type="entry name" value="HYDROLASE, ALPHA/BETA FOLD FAMILY PROTEIN"/>
    <property type="match status" value="1"/>
</dbReference>
<comment type="caution">
    <text evidence="4">The sequence shown here is derived from an EMBL/GenBank/DDBJ whole genome shotgun (WGS) entry which is preliminary data.</text>
</comment>
<keyword evidence="2" id="KW-0378">Hydrolase</keyword>
<dbReference type="NCBIfam" id="TIGR01250">
    <property type="entry name" value="pro_imino_pep_2"/>
    <property type="match status" value="1"/>
</dbReference>
<evidence type="ECO:0000256" key="1">
    <source>
        <dbReference type="ARBA" id="ARBA00010088"/>
    </source>
</evidence>
<dbReference type="PANTHER" id="PTHR43433:SF5">
    <property type="entry name" value="AB HYDROLASE-1 DOMAIN-CONTAINING PROTEIN"/>
    <property type="match status" value="1"/>
</dbReference>
<dbReference type="InterPro" id="IPR005945">
    <property type="entry name" value="Pro_imino_pep"/>
</dbReference>
<dbReference type="Gene3D" id="3.40.50.1820">
    <property type="entry name" value="alpha/beta hydrolase"/>
    <property type="match status" value="1"/>
</dbReference>
<dbReference type="AlphaFoldDB" id="A0A9P4IP65"/>
<gene>
    <name evidence="4" type="ORF">NA57DRAFT_71291</name>
</gene>
<protein>
    <submittedName>
        <fullName evidence="4">Proline-specific peptidase</fullName>
    </submittedName>
</protein>
<accession>A0A9P4IP65</accession>
<dbReference type="InterPro" id="IPR002410">
    <property type="entry name" value="Peptidase_S33"/>
</dbReference>
<comment type="similarity">
    <text evidence="1">Belongs to the peptidase S33 family.</text>
</comment>
<dbReference type="Pfam" id="PF00561">
    <property type="entry name" value="Abhydrolase_1"/>
    <property type="match status" value="1"/>
</dbReference>
<evidence type="ECO:0000259" key="3">
    <source>
        <dbReference type="Pfam" id="PF00561"/>
    </source>
</evidence>
<dbReference type="GO" id="GO:0006508">
    <property type="term" value="P:proteolysis"/>
    <property type="evidence" value="ECO:0007669"/>
    <property type="project" value="InterPro"/>
</dbReference>
<dbReference type="InterPro" id="IPR029058">
    <property type="entry name" value="AB_hydrolase_fold"/>
</dbReference>
<dbReference type="EMBL" id="ML978121">
    <property type="protein sequence ID" value="KAF2105095.1"/>
    <property type="molecule type" value="Genomic_DNA"/>
</dbReference>
<name>A0A9P4IP65_9PEZI</name>
<feature type="domain" description="AB hydrolase-1" evidence="3">
    <location>
        <begin position="41"/>
        <end position="298"/>
    </location>
</feature>
<dbReference type="PIRSF" id="PIRSF005539">
    <property type="entry name" value="Pept_S33_TRI_F1"/>
    <property type="match status" value="1"/>
</dbReference>
<dbReference type="GO" id="GO:0008233">
    <property type="term" value="F:peptidase activity"/>
    <property type="evidence" value="ECO:0007669"/>
    <property type="project" value="InterPro"/>
</dbReference>
<dbReference type="OrthoDB" id="190201at2759"/>
<dbReference type="Proteomes" id="UP000799772">
    <property type="component" value="Unassembled WGS sequence"/>
</dbReference>
<evidence type="ECO:0000256" key="2">
    <source>
        <dbReference type="ARBA" id="ARBA00022801"/>
    </source>
</evidence>
<dbReference type="InterPro" id="IPR050471">
    <property type="entry name" value="AB_hydrolase"/>
</dbReference>
<evidence type="ECO:0000313" key="5">
    <source>
        <dbReference type="Proteomes" id="UP000799772"/>
    </source>
</evidence>
<proteinExistence type="inferred from homology"/>
<dbReference type="SUPFAM" id="SSF53474">
    <property type="entry name" value="alpha/beta-Hydrolases"/>
    <property type="match status" value="1"/>
</dbReference>
<dbReference type="PRINTS" id="PR00793">
    <property type="entry name" value="PROAMNOPTASE"/>
</dbReference>